<reference evidence="1" key="1">
    <citation type="submission" date="2023-11" db="EMBL/GenBank/DDBJ databases">
        <title>Gracilibacillus pellucida a moderately halophilic bacterium isolated from saline soil in Xinjiang province.</title>
        <authorList>
            <person name="Zhang Z."/>
            <person name="Tan F."/>
            <person name="Wang Y."/>
            <person name="Xia M."/>
        </authorList>
    </citation>
    <scope>NUCLEOTIDE SEQUENCE</scope>
    <source>
        <strain evidence="1">S3-1-1</strain>
    </source>
</reference>
<evidence type="ECO:0000313" key="2">
    <source>
        <dbReference type="Proteomes" id="UP001277972"/>
    </source>
</evidence>
<keyword evidence="2" id="KW-1185">Reference proteome</keyword>
<name>A0ACC6M644_9BACI</name>
<comment type="caution">
    <text evidence="1">The sequence shown here is derived from an EMBL/GenBank/DDBJ whole genome shotgun (WGS) entry which is preliminary data.</text>
</comment>
<proteinExistence type="predicted"/>
<evidence type="ECO:0000313" key="1">
    <source>
        <dbReference type="EMBL" id="MDX8046453.1"/>
    </source>
</evidence>
<organism evidence="1 2">
    <name type="scientific">Gracilibacillus pellucidus</name>
    <dbReference type="NCBI Taxonomy" id="3095368"/>
    <lineage>
        <taxon>Bacteria</taxon>
        <taxon>Bacillati</taxon>
        <taxon>Bacillota</taxon>
        <taxon>Bacilli</taxon>
        <taxon>Bacillales</taxon>
        <taxon>Bacillaceae</taxon>
        <taxon>Gracilibacillus</taxon>
    </lineage>
</organism>
<protein>
    <submittedName>
        <fullName evidence="1">Glycerophosphodiester phosphodiesterase family protein</fullName>
    </submittedName>
</protein>
<gene>
    <name evidence="1" type="ORF">SH601_10710</name>
</gene>
<sequence>MKKTWRWGLCVLLVICLVIGASVILEREKQVSFVSLLPSDKVLNIAHRGASGHAPEHTLIAYDLAEKMNADYLEIDLHMTADHQLVAIHDEDVGRTTNGVGFVSDLTLAELKELDAGTWFNQAYPELANPDFIGVTIPTLAEIFELFGLDSDYYIELKDPDDEMIDAFLTVLNKYDLLEADKVIIQSFSQKALTNIHAQYDEIPLIQLLSKSKTKSANYKKIRQYAAGVGLPFQTLDKAFIEKIQGNGLHVHAFTVNETEDMERLIDWGIDGIFTNYPDRLADVLW</sequence>
<accession>A0ACC6M644</accession>
<dbReference type="EMBL" id="JAWZSR010000005">
    <property type="protein sequence ID" value="MDX8046453.1"/>
    <property type="molecule type" value="Genomic_DNA"/>
</dbReference>
<dbReference type="Proteomes" id="UP001277972">
    <property type="component" value="Unassembled WGS sequence"/>
</dbReference>